<dbReference type="PANTHER" id="PTHR30238">
    <property type="entry name" value="MEMBRANE BOUND PREDICTED REDOX MODULATOR"/>
    <property type="match status" value="1"/>
</dbReference>
<organism evidence="7 8">
    <name type="scientific">Futiania mangrovi</name>
    <dbReference type="NCBI Taxonomy" id="2959716"/>
    <lineage>
        <taxon>Bacteria</taxon>
        <taxon>Pseudomonadati</taxon>
        <taxon>Pseudomonadota</taxon>
        <taxon>Alphaproteobacteria</taxon>
        <taxon>Futianiales</taxon>
        <taxon>Futianiaceae</taxon>
        <taxon>Futiania</taxon>
    </lineage>
</organism>
<evidence type="ECO:0000256" key="2">
    <source>
        <dbReference type="ARBA" id="ARBA00007511"/>
    </source>
</evidence>
<dbReference type="Proteomes" id="UP001055804">
    <property type="component" value="Unassembled WGS sequence"/>
</dbReference>
<sequence length="246" mass="26771">MLELLSDPQAWASLATLTILEIVLGIDNVIFIAILAQKLPEEQQQKARMIGLSLALIMRIALLASIAWIIGLKEPVIEVQGYAMSWRDIILLGGGLFLLAKATSEIHSMVEGIEHKAEQTVHAGFGMVIAQIAALDLVFSLDSILTAVGMSDHLPVMITAVVIAIGVMMLAAAPVSEFVQRNPTVKMLALAFLMLIAVALIAEGMHFHIPKGYLYFAVAFSLGVEVLNTLVRRRRRRKNGPRMPVA</sequence>
<feature type="transmembrane region" description="Helical" evidence="6">
    <location>
        <begin position="213"/>
        <end position="231"/>
    </location>
</feature>
<dbReference type="EMBL" id="JAMZFT010000001">
    <property type="protein sequence ID" value="MCP1335851.1"/>
    <property type="molecule type" value="Genomic_DNA"/>
</dbReference>
<feature type="transmembrane region" description="Helical" evidence="6">
    <location>
        <begin position="12"/>
        <end position="37"/>
    </location>
</feature>
<reference evidence="7" key="1">
    <citation type="submission" date="2022-06" db="EMBL/GenBank/DDBJ databases">
        <title>Isolation and Genomics of Futiania mangrovii gen. nov., sp. nov., a Rare and Metabolically-versatile member in the Class Alphaproteobacteria.</title>
        <authorList>
            <person name="Liu L."/>
            <person name="Huang W.-C."/>
            <person name="Pan J."/>
            <person name="Li J."/>
            <person name="Huang Y."/>
            <person name="Du H."/>
            <person name="Liu Y."/>
            <person name="Li M."/>
        </authorList>
    </citation>
    <scope>NUCLEOTIDE SEQUENCE</scope>
    <source>
        <strain evidence="7">FT118</strain>
    </source>
</reference>
<keyword evidence="4 6" id="KW-1133">Transmembrane helix</keyword>
<dbReference type="InterPro" id="IPR005496">
    <property type="entry name" value="Integral_membrane_TerC"/>
</dbReference>
<dbReference type="Pfam" id="PF03741">
    <property type="entry name" value="TerC"/>
    <property type="match status" value="1"/>
</dbReference>
<gene>
    <name evidence="7" type="ORF">NJQ99_05470</name>
</gene>
<dbReference type="AlphaFoldDB" id="A0A9J6PDQ1"/>
<accession>A0A9J6PDQ1</accession>
<feature type="transmembrane region" description="Helical" evidence="6">
    <location>
        <begin position="187"/>
        <end position="207"/>
    </location>
</feature>
<dbReference type="RefSeq" id="WP_269331780.1">
    <property type="nucleotide sequence ID" value="NZ_JAMZFT010000001.1"/>
</dbReference>
<keyword evidence="3 6" id="KW-0812">Transmembrane</keyword>
<feature type="transmembrane region" description="Helical" evidence="6">
    <location>
        <begin position="121"/>
        <end position="141"/>
    </location>
</feature>
<dbReference type="PANTHER" id="PTHR30238:SF4">
    <property type="entry name" value="SLL1022 PROTEIN"/>
    <property type="match status" value="1"/>
</dbReference>
<protein>
    <submittedName>
        <fullName evidence="7">TerC family protein</fullName>
    </submittedName>
</protein>
<dbReference type="GO" id="GO:0016020">
    <property type="term" value="C:membrane"/>
    <property type="evidence" value="ECO:0007669"/>
    <property type="project" value="UniProtKB-SubCell"/>
</dbReference>
<comment type="similarity">
    <text evidence="2">Belongs to the TerC family.</text>
</comment>
<proteinExistence type="inferred from homology"/>
<comment type="subcellular location">
    <subcellularLocation>
        <location evidence="1">Membrane</location>
        <topology evidence="1">Multi-pass membrane protein</topology>
    </subcellularLocation>
</comment>
<comment type="caution">
    <text evidence="7">The sequence shown here is derived from an EMBL/GenBank/DDBJ whole genome shotgun (WGS) entry which is preliminary data.</text>
</comment>
<evidence type="ECO:0000256" key="4">
    <source>
        <dbReference type="ARBA" id="ARBA00022989"/>
    </source>
</evidence>
<feature type="transmembrane region" description="Helical" evidence="6">
    <location>
        <begin position="49"/>
        <end position="70"/>
    </location>
</feature>
<evidence type="ECO:0000256" key="6">
    <source>
        <dbReference type="SAM" id="Phobius"/>
    </source>
</evidence>
<feature type="transmembrane region" description="Helical" evidence="6">
    <location>
        <begin position="153"/>
        <end position="175"/>
    </location>
</feature>
<keyword evidence="5 6" id="KW-0472">Membrane</keyword>
<evidence type="ECO:0000256" key="1">
    <source>
        <dbReference type="ARBA" id="ARBA00004141"/>
    </source>
</evidence>
<feature type="transmembrane region" description="Helical" evidence="6">
    <location>
        <begin position="82"/>
        <end position="100"/>
    </location>
</feature>
<evidence type="ECO:0000313" key="7">
    <source>
        <dbReference type="EMBL" id="MCP1335851.1"/>
    </source>
</evidence>
<evidence type="ECO:0000256" key="5">
    <source>
        <dbReference type="ARBA" id="ARBA00023136"/>
    </source>
</evidence>
<evidence type="ECO:0000256" key="3">
    <source>
        <dbReference type="ARBA" id="ARBA00022692"/>
    </source>
</evidence>
<keyword evidence="8" id="KW-1185">Reference proteome</keyword>
<evidence type="ECO:0000313" key="8">
    <source>
        <dbReference type="Proteomes" id="UP001055804"/>
    </source>
</evidence>
<name>A0A9J6PDQ1_9PROT</name>